<dbReference type="InterPro" id="IPR048501">
    <property type="entry name" value="Legum_prodom"/>
</dbReference>
<dbReference type="Proteomes" id="UP000005207">
    <property type="component" value="Linkage group LG19"/>
</dbReference>
<dbReference type="GO" id="GO:0005773">
    <property type="term" value="C:vacuole"/>
    <property type="evidence" value="ECO:0007669"/>
    <property type="project" value="GOC"/>
</dbReference>
<dbReference type="GO" id="GO:0006624">
    <property type="term" value="P:vacuolar protein processing"/>
    <property type="evidence" value="ECO:0007669"/>
    <property type="project" value="TreeGrafter"/>
</dbReference>
<dbReference type="InterPro" id="IPR001096">
    <property type="entry name" value="Peptidase_C13"/>
</dbReference>
<dbReference type="PANTHER" id="PTHR12000">
    <property type="entry name" value="HEMOGLOBINASE FAMILY MEMBER"/>
    <property type="match status" value="1"/>
</dbReference>
<dbReference type="OMA" id="YPIDRIC"/>
<comment type="similarity">
    <text evidence="1">Belongs to the peptidase C13 family.</text>
</comment>
<dbReference type="Gene3D" id="3.40.50.1460">
    <property type="match status" value="2"/>
</dbReference>
<dbReference type="Ensembl" id="ENSONIT00000082527.1">
    <property type="protein sequence ID" value="ENSONIP00000078255.1"/>
    <property type="gene ID" value="ENSONIG00000019601.2"/>
</dbReference>
<protein>
    <submittedName>
        <fullName evidence="3">Legumain</fullName>
    </submittedName>
</protein>
<dbReference type="Pfam" id="PF01650">
    <property type="entry name" value="Peptidase_C13"/>
    <property type="match status" value="2"/>
</dbReference>
<dbReference type="PRINTS" id="PR00776">
    <property type="entry name" value="HEMOGLOBNASE"/>
</dbReference>
<evidence type="ECO:0000313" key="4">
    <source>
        <dbReference type="Proteomes" id="UP000005207"/>
    </source>
</evidence>
<dbReference type="PIRSF" id="PIRSF019663">
    <property type="entry name" value="Legumain"/>
    <property type="match status" value="1"/>
</dbReference>
<dbReference type="Pfam" id="PF20985">
    <property type="entry name" value="Legum_prodom"/>
    <property type="match status" value="1"/>
</dbReference>
<name>A0A669EYR6_ORENI</name>
<organism evidence="3 4">
    <name type="scientific">Oreochromis niloticus</name>
    <name type="common">Nile tilapia</name>
    <name type="synonym">Tilapia nilotica</name>
    <dbReference type="NCBI Taxonomy" id="8128"/>
    <lineage>
        <taxon>Eukaryota</taxon>
        <taxon>Metazoa</taxon>
        <taxon>Chordata</taxon>
        <taxon>Craniata</taxon>
        <taxon>Vertebrata</taxon>
        <taxon>Euteleostomi</taxon>
        <taxon>Actinopterygii</taxon>
        <taxon>Neopterygii</taxon>
        <taxon>Teleostei</taxon>
        <taxon>Neoteleostei</taxon>
        <taxon>Acanthomorphata</taxon>
        <taxon>Ovalentaria</taxon>
        <taxon>Cichlomorphae</taxon>
        <taxon>Cichliformes</taxon>
        <taxon>Cichlidae</taxon>
        <taxon>African cichlids</taxon>
        <taxon>Pseudocrenilabrinae</taxon>
        <taxon>Oreochromini</taxon>
        <taxon>Oreochromis</taxon>
    </lineage>
</organism>
<dbReference type="PANTHER" id="PTHR12000:SF23">
    <property type="entry name" value="LEGUMAIN"/>
    <property type="match status" value="1"/>
</dbReference>
<dbReference type="GO" id="GO:0051603">
    <property type="term" value="P:proteolysis involved in protein catabolic process"/>
    <property type="evidence" value="ECO:0007669"/>
    <property type="project" value="TreeGrafter"/>
</dbReference>
<accession>A0A669EYR6</accession>
<dbReference type="AlphaFoldDB" id="A0A669EYR6"/>
<reference evidence="3" key="2">
    <citation type="submission" date="2025-08" db="UniProtKB">
        <authorList>
            <consortium name="Ensembl"/>
        </authorList>
    </citation>
    <scope>IDENTIFICATION</scope>
</reference>
<evidence type="ECO:0000313" key="3">
    <source>
        <dbReference type="Ensembl" id="ENSONIP00000078255.1"/>
    </source>
</evidence>
<feature type="domain" description="Legumain prodomain" evidence="2">
    <location>
        <begin position="308"/>
        <end position="403"/>
    </location>
</feature>
<evidence type="ECO:0000256" key="1">
    <source>
        <dbReference type="ARBA" id="ARBA00009941"/>
    </source>
</evidence>
<dbReference type="CDD" id="cd21115">
    <property type="entry name" value="legumain_C"/>
    <property type="match status" value="1"/>
</dbReference>
<reference evidence="3" key="3">
    <citation type="submission" date="2025-09" db="UniProtKB">
        <authorList>
            <consortium name="Ensembl"/>
        </authorList>
    </citation>
    <scope>IDENTIFICATION</scope>
</reference>
<gene>
    <name evidence="3" type="primary">LGMN</name>
    <name evidence="3" type="synonym">lgmn</name>
</gene>
<keyword evidence="4" id="KW-1185">Reference proteome</keyword>
<sequence length="405" mass="45436">MKLHPKHKYLYACIIEENSGGKHWVVIVAGSNGWYNYRHQADACHAYQIVHKNGIPDEQIVVMMYDDLAENEQNPTPGILINRPNGSDVYKGVPKDYIGEDVTPENFLAVLKGDASKVKGGSGKVLKSGPNDHVFVYFTDHGAPGILAFPADEVTHNICVCVKLESPNMRISVYPSVYATTAANAEESSYACYYDEKRDTYLGDWYSVNWMEDSDAEDLTKETLLQQFKIVKNHTDTSHVQQFGNKTLAHMKVIQFQGNHKADSPAPMNLPPITNLDLTPSPDVPLAILKRKMMASNDISVARSLLMEISAHLKIREVMADTMRKVVERVVSNTLKANDMLNSRADLSQHQCYKAAVKHFKHNCFNWSKPEFEYALRHLYALVNLCEGGYPAESIQQAMDTVCGH</sequence>
<dbReference type="Gene3D" id="1.10.132.130">
    <property type="match status" value="1"/>
</dbReference>
<proteinExistence type="inferred from homology"/>
<evidence type="ECO:0000259" key="2">
    <source>
        <dbReference type="Pfam" id="PF20985"/>
    </source>
</evidence>
<dbReference type="InterPro" id="IPR046427">
    <property type="entry name" value="Legumain_prodom_sf"/>
</dbReference>
<dbReference type="GeneTree" id="ENSGT00940000154782"/>
<reference evidence="4" key="1">
    <citation type="submission" date="2012-01" db="EMBL/GenBank/DDBJ databases">
        <title>The Genome Sequence of Oreochromis niloticus (Nile Tilapia).</title>
        <authorList>
            <consortium name="Broad Institute Genome Assembly Team"/>
            <consortium name="Broad Institute Sequencing Platform"/>
            <person name="Di Palma F."/>
            <person name="Johnson J."/>
            <person name="Lander E.S."/>
            <person name="Lindblad-Toh K."/>
        </authorList>
    </citation>
    <scope>NUCLEOTIDE SEQUENCE [LARGE SCALE GENOMIC DNA]</scope>
</reference>
<dbReference type="GO" id="GO:0004197">
    <property type="term" value="F:cysteine-type endopeptidase activity"/>
    <property type="evidence" value="ECO:0007669"/>
    <property type="project" value="TreeGrafter"/>
</dbReference>